<dbReference type="EMBL" id="BPLF01000003">
    <property type="protein sequence ID" value="GIX64749.1"/>
    <property type="molecule type" value="Genomic_DNA"/>
</dbReference>
<reference evidence="2 3" key="1">
    <citation type="submission" date="2021-06" db="EMBL/GenBank/DDBJ databases">
        <title>Genome sequence of Babesia caballi.</title>
        <authorList>
            <person name="Yamagishi J."/>
            <person name="Kidaka T."/>
            <person name="Ochi A."/>
        </authorList>
    </citation>
    <scope>NUCLEOTIDE SEQUENCE [LARGE SCALE GENOMIC DNA]</scope>
    <source>
        <strain evidence="2">USDA-D6B2</strain>
    </source>
</reference>
<dbReference type="AlphaFoldDB" id="A0AAV4LXF3"/>
<organism evidence="2 3">
    <name type="scientific">Babesia caballi</name>
    <dbReference type="NCBI Taxonomy" id="5871"/>
    <lineage>
        <taxon>Eukaryota</taxon>
        <taxon>Sar</taxon>
        <taxon>Alveolata</taxon>
        <taxon>Apicomplexa</taxon>
        <taxon>Aconoidasida</taxon>
        <taxon>Piroplasmida</taxon>
        <taxon>Babesiidae</taxon>
        <taxon>Babesia</taxon>
    </lineage>
</organism>
<keyword evidence="1" id="KW-0472">Membrane</keyword>
<comment type="caution">
    <text evidence="2">The sequence shown here is derived from an EMBL/GenBank/DDBJ whole genome shotgun (WGS) entry which is preliminary data.</text>
</comment>
<accession>A0AAV4LXF3</accession>
<sequence length="359" mass="39926">MTQEALAGSILVRLDLSDEFQMFAINRYPPLKNTYEKLVQSLSGSSHPPEPSGLSRSLKAFYNDFPFWFQLFMVPDSRDMAASLFDLRQHCHNPKKNDASEHYDPSGKACNHTANNPADLWSLYCPVHATSAHSTDIQTACRSGNCGGYFSPLTQSTGATYAPIHAAVYLSWVLFLADDLQTGLQELLDEFRNIDCRHWGCKTKSSGACQCSPGQHGINTECSCDSVVHCGGVLPLLYRHGFQFHSPHTLSGGKDGATKRSCDKFHSALSNVLSPDAPLHNLLMAIDEFMYYVRFRFMSLISSFWIFSLAILLYFIVYGTDVLHFKSHVHLPSSHTVPPIGLLTTGKAPALTKLTYYMP</sequence>
<name>A0AAV4LXF3_BABCB</name>
<evidence type="ECO:0000313" key="3">
    <source>
        <dbReference type="Proteomes" id="UP001497744"/>
    </source>
</evidence>
<keyword evidence="1" id="KW-1133">Transmembrane helix</keyword>
<feature type="transmembrane region" description="Helical" evidence="1">
    <location>
        <begin position="297"/>
        <end position="317"/>
    </location>
</feature>
<evidence type="ECO:0000256" key="1">
    <source>
        <dbReference type="SAM" id="Phobius"/>
    </source>
</evidence>
<gene>
    <name evidence="2" type="ORF">BcabD6B2_41840</name>
</gene>
<keyword evidence="1" id="KW-0812">Transmembrane</keyword>
<proteinExistence type="predicted"/>
<evidence type="ECO:0000313" key="2">
    <source>
        <dbReference type="EMBL" id="GIX64749.1"/>
    </source>
</evidence>
<keyword evidence="3" id="KW-1185">Reference proteome</keyword>
<dbReference type="RefSeq" id="XP_067716818.1">
    <property type="nucleotide sequence ID" value="XM_067860717.1"/>
</dbReference>
<dbReference type="GeneID" id="94196230"/>
<protein>
    <submittedName>
        <fullName evidence="2">Extracellular matrix-binding ebh, putative</fullName>
    </submittedName>
</protein>
<dbReference type="Proteomes" id="UP001497744">
    <property type="component" value="Unassembled WGS sequence"/>
</dbReference>